<protein>
    <submittedName>
        <fullName evidence="1">Uncharacterized protein</fullName>
    </submittedName>
</protein>
<keyword evidence="2" id="KW-1185">Reference proteome</keyword>
<proteinExistence type="predicted"/>
<dbReference type="Proteomes" id="UP000828390">
    <property type="component" value="Unassembled WGS sequence"/>
</dbReference>
<dbReference type="AlphaFoldDB" id="A0A9D4GHH4"/>
<sequence>MSHHSIPRLTQMNSVAIGDLETKLSSDLRSFLTYEYLEKIKAIVQSDEYTDAHLQNGMFR</sequence>
<comment type="caution">
    <text evidence="1">The sequence shown here is derived from an EMBL/GenBank/DDBJ whole genome shotgun (WGS) entry which is preliminary data.</text>
</comment>
<organism evidence="1 2">
    <name type="scientific">Dreissena polymorpha</name>
    <name type="common">Zebra mussel</name>
    <name type="synonym">Mytilus polymorpha</name>
    <dbReference type="NCBI Taxonomy" id="45954"/>
    <lineage>
        <taxon>Eukaryota</taxon>
        <taxon>Metazoa</taxon>
        <taxon>Spiralia</taxon>
        <taxon>Lophotrochozoa</taxon>
        <taxon>Mollusca</taxon>
        <taxon>Bivalvia</taxon>
        <taxon>Autobranchia</taxon>
        <taxon>Heteroconchia</taxon>
        <taxon>Euheterodonta</taxon>
        <taxon>Imparidentia</taxon>
        <taxon>Neoheterodontei</taxon>
        <taxon>Myida</taxon>
        <taxon>Dreissenoidea</taxon>
        <taxon>Dreissenidae</taxon>
        <taxon>Dreissena</taxon>
    </lineage>
</organism>
<evidence type="ECO:0000313" key="2">
    <source>
        <dbReference type="Proteomes" id="UP000828390"/>
    </source>
</evidence>
<reference evidence="1" key="1">
    <citation type="journal article" date="2019" name="bioRxiv">
        <title>The Genome of the Zebra Mussel, Dreissena polymorpha: A Resource for Invasive Species Research.</title>
        <authorList>
            <person name="McCartney M.A."/>
            <person name="Auch B."/>
            <person name="Kono T."/>
            <person name="Mallez S."/>
            <person name="Zhang Y."/>
            <person name="Obille A."/>
            <person name="Becker A."/>
            <person name="Abrahante J.E."/>
            <person name="Garbe J."/>
            <person name="Badalamenti J.P."/>
            <person name="Herman A."/>
            <person name="Mangelson H."/>
            <person name="Liachko I."/>
            <person name="Sullivan S."/>
            <person name="Sone E.D."/>
            <person name="Koren S."/>
            <person name="Silverstein K.A.T."/>
            <person name="Beckman K.B."/>
            <person name="Gohl D.M."/>
        </authorList>
    </citation>
    <scope>NUCLEOTIDE SEQUENCE</scope>
    <source>
        <strain evidence="1">Duluth1</strain>
        <tissue evidence="1">Whole animal</tissue>
    </source>
</reference>
<reference evidence="1" key="2">
    <citation type="submission" date="2020-11" db="EMBL/GenBank/DDBJ databases">
        <authorList>
            <person name="McCartney M.A."/>
            <person name="Auch B."/>
            <person name="Kono T."/>
            <person name="Mallez S."/>
            <person name="Becker A."/>
            <person name="Gohl D.M."/>
            <person name="Silverstein K.A.T."/>
            <person name="Koren S."/>
            <person name="Bechman K.B."/>
            <person name="Herman A."/>
            <person name="Abrahante J.E."/>
            <person name="Garbe J."/>
        </authorList>
    </citation>
    <scope>NUCLEOTIDE SEQUENCE</scope>
    <source>
        <strain evidence="1">Duluth1</strain>
        <tissue evidence="1">Whole animal</tissue>
    </source>
</reference>
<accession>A0A9D4GHH4</accession>
<dbReference type="EMBL" id="JAIWYP010000005">
    <property type="protein sequence ID" value="KAH3816953.1"/>
    <property type="molecule type" value="Genomic_DNA"/>
</dbReference>
<evidence type="ECO:0000313" key="1">
    <source>
        <dbReference type="EMBL" id="KAH3816953.1"/>
    </source>
</evidence>
<name>A0A9D4GHH4_DREPO</name>
<gene>
    <name evidence="1" type="ORF">DPMN_118478</name>
</gene>